<evidence type="ECO:0008006" key="3">
    <source>
        <dbReference type="Google" id="ProtNLM"/>
    </source>
</evidence>
<name>A0AAE4SCU3_9EURY</name>
<dbReference type="InterPro" id="IPR011004">
    <property type="entry name" value="Trimer_LpxA-like_sf"/>
</dbReference>
<reference evidence="1 2" key="1">
    <citation type="submission" date="2023-06" db="EMBL/GenBank/DDBJ databases">
        <title>Genome sequence of Methancorpusculaceae sp. Cs1.</title>
        <authorList>
            <person name="Protasov E."/>
            <person name="Platt K."/>
            <person name="Poehlein A."/>
            <person name="Daniel R."/>
            <person name="Brune A."/>
        </authorList>
    </citation>
    <scope>NUCLEOTIDE SEQUENCE [LARGE SCALE GENOMIC DNA]</scope>
    <source>
        <strain evidence="1 2">Cs1</strain>
    </source>
</reference>
<dbReference type="Gene3D" id="2.160.10.10">
    <property type="entry name" value="Hexapeptide repeat proteins"/>
    <property type="match status" value="1"/>
</dbReference>
<dbReference type="Proteomes" id="UP001283212">
    <property type="component" value="Unassembled WGS sequence"/>
</dbReference>
<evidence type="ECO:0000313" key="1">
    <source>
        <dbReference type="EMBL" id="MDV0444138.1"/>
    </source>
</evidence>
<dbReference type="EMBL" id="JAWDKB010000006">
    <property type="protein sequence ID" value="MDV0444138.1"/>
    <property type="molecule type" value="Genomic_DNA"/>
</dbReference>
<dbReference type="SUPFAM" id="SSF51161">
    <property type="entry name" value="Trimeric LpxA-like enzymes"/>
    <property type="match status" value="1"/>
</dbReference>
<accession>A0AAE4SCU3</accession>
<organism evidence="1 2">
    <name type="scientific">Methanorbis rubei</name>
    <dbReference type="NCBI Taxonomy" id="3028300"/>
    <lineage>
        <taxon>Archaea</taxon>
        <taxon>Methanobacteriati</taxon>
        <taxon>Methanobacteriota</taxon>
        <taxon>Stenosarchaea group</taxon>
        <taxon>Methanomicrobia</taxon>
        <taxon>Methanomicrobiales</taxon>
        <taxon>Methanocorpusculaceae</taxon>
        <taxon>Methanorbis</taxon>
    </lineage>
</organism>
<evidence type="ECO:0000313" key="2">
    <source>
        <dbReference type="Proteomes" id="UP001283212"/>
    </source>
</evidence>
<gene>
    <name evidence="1" type="ORF">McpCs1_15340</name>
</gene>
<keyword evidence="2" id="KW-1185">Reference proteome</keyword>
<proteinExistence type="predicted"/>
<sequence>MKVFVKDKTYLAERGSYFKESVKIDGDFIVPPKTQFWRDLVVTGNLSLGVGSRVGGNITCNGAVISRGCLVEGELISDTDQVTICDGARVRVIKSNGNVLLRPGIVSDEVHGENILVMGKVHCGKLMGRNTRVINQ</sequence>
<protein>
    <recommendedName>
        <fullName evidence="3">Polymer-forming cytoskeletal protein</fullName>
    </recommendedName>
</protein>
<dbReference type="RefSeq" id="WP_338096640.1">
    <property type="nucleotide sequence ID" value="NZ_JAWDKB010000006.1"/>
</dbReference>
<dbReference type="AlphaFoldDB" id="A0AAE4SCU3"/>
<comment type="caution">
    <text evidence="1">The sequence shown here is derived from an EMBL/GenBank/DDBJ whole genome shotgun (WGS) entry which is preliminary data.</text>
</comment>